<gene>
    <name evidence="1" type="ORF">NDI37_20800</name>
</gene>
<protein>
    <submittedName>
        <fullName evidence="1">Uncharacterized protein</fullName>
    </submittedName>
</protein>
<dbReference type="EMBL" id="JAMPKK010000054">
    <property type="protein sequence ID" value="MEP0866895.1"/>
    <property type="molecule type" value="Genomic_DNA"/>
</dbReference>
<name>A0ABV0JTW3_9CYAN</name>
<comment type="caution">
    <text evidence="1">The sequence shown here is derived from an EMBL/GenBank/DDBJ whole genome shotgun (WGS) entry which is preliminary data.</text>
</comment>
<keyword evidence="2" id="KW-1185">Reference proteome</keyword>
<evidence type="ECO:0000313" key="1">
    <source>
        <dbReference type="EMBL" id="MEP0866895.1"/>
    </source>
</evidence>
<dbReference type="RefSeq" id="WP_190418531.1">
    <property type="nucleotide sequence ID" value="NZ_JAMPKK010000054.1"/>
</dbReference>
<sequence length="134" mass="15341">MQIDNYEEAIALTKKLEESLPIIVRPRKPLLKTIRERGETVTPDQKFTVELVNYSGDMGGIMCALADEAEKKERYVVSITHLKIDPNHPLKDEVEAYQRRRNQMLMIQEKKGIAAELLAAKFTGKKKRIQGFGK</sequence>
<proteinExistence type="predicted"/>
<evidence type="ECO:0000313" key="2">
    <source>
        <dbReference type="Proteomes" id="UP001442494"/>
    </source>
</evidence>
<organism evidence="1 2">
    <name type="scientific">Funiculus sociatus GB2-A5</name>
    <dbReference type="NCBI Taxonomy" id="2933946"/>
    <lineage>
        <taxon>Bacteria</taxon>
        <taxon>Bacillati</taxon>
        <taxon>Cyanobacteriota</taxon>
        <taxon>Cyanophyceae</taxon>
        <taxon>Coleofasciculales</taxon>
        <taxon>Coleofasciculaceae</taxon>
        <taxon>Funiculus</taxon>
    </lineage>
</organism>
<dbReference type="Proteomes" id="UP001442494">
    <property type="component" value="Unassembled WGS sequence"/>
</dbReference>
<reference evidence="1 2" key="1">
    <citation type="submission" date="2022-04" db="EMBL/GenBank/DDBJ databases">
        <title>Positive selection, recombination, and allopatry shape intraspecific diversity of widespread and dominant cyanobacteria.</title>
        <authorList>
            <person name="Wei J."/>
            <person name="Shu W."/>
            <person name="Hu C."/>
        </authorList>
    </citation>
    <scope>NUCLEOTIDE SEQUENCE [LARGE SCALE GENOMIC DNA]</scope>
    <source>
        <strain evidence="1 2">GB2-A5</strain>
    </source>
</reference>
<accession>A0ABV0JTW3</accession>